<gene>
    <name evidence="1" type="ORF">Bca52824_072264</name>
</gene>
<dbReference type="Proteomes" id="UP000886595">
    <property type="component" value="Unassembled WGS sequence"/>
</dbReference>
<proteinExistence type="predicted"/>
<accession>A0A8X7U3S5</accession>
<protein>
    <submittedName>
        <fullName evidence="1">Uncharacterized protein</fullName>
    </submittedName>
</protein>
<evidence type="ECO:0000313" key="2">
    <source>
        <dbReference type="Proteomes" id="UP000886595"/>
    </source>
</evidence>
<reference evidence="1 2" key="1">
    <citation type="submission" date="2020-02" db="EMBL/GenBank/DDBJ databases">
        <authorList>
            <person name="Ma Q."/>
            <person name="Huang Y."/>
            <person name="Song X."/>
            <person name="Pei D."/>
        </authorList>
    </citation>
    <scope>NUCLEOTIDE SEQUENCE [LARGE SCALE GENOMIC DNA]</scope>
    <source>
        <strain evidence="1">Sxm20200214</strain>
        <tissue evidence="1">Leaf</tissue>
    </source>
</reference>
<name>A0A8X7U3S5_BRACI</name>
<dbReference type="EMBL" id="JAAMPC010000014">
    <property type="protein sequence ID" value="KAG2265185.1"/>
    <property type="molecule type" value="Genomic_DNA"/>
</dbReference>
<organism evidence="1 2">
    <name type="scientific">Brassica carinata</name>
    <name type="common">Ethiopian mustard</name>
    <name type="synonym">Abyssinian cabbage</name>
    <dbReference type="NCBI Taxonomy" id="52824"/>
    <lineage>
        <taxon>Eukaryota</taxon>
        <taxon>Viridiplantae</taxon>
        <taxon>Streptophyta</taxon>
        <taxon>Embryophyta</taxon>
        <taxon>Tracheophyta</taxon>
        <taxon>Spermatophyta</taxon>
        <taxon>Magnoliopsida</taxon>
        <taxon>eudicotyledons</taxon>
        <taxon>Gunneridae</taxon>
        <taxon>Pentapetalae</taxon>
        <taxon>rosids</taxon>
        <taxon>malvids</taxon>
        <taxon>Brassicales</taxon>
        <taxon>Brassicaceae</taxon>
        <taxon>Brassiceae</taxon>
        <taxon>Brassica</taxon>
    </lineage>
</organism>
<evidence type="ECO:0000313" key="1">
    <source>
        <dbReference type="EMBL" id="KAG2265185.1"/>
    </source>
</evidence>
<dbReference type="AlphaFoldDB" id="A0A8X7U3S5"/>
<sequence length="71" mass="8245">MDQNMNDFSESDAPFSFQQLLYGDDWQRWDTYPSVDVNASLLHAMVEMNHGGQTIVEMNHDGQTMVERTMM</sequence>
<feature type="non-terminal residue" evidence="1">
    <location>
        <position position="71"/>
    </location>
</feature>
<comment type="caution">
    <text evidence="1">The sequence shown here is derived from an EMBL/GenBank/DDBJ whole genome shotgun (WGS) entry which is preliminary data.</text>
</comment>
<keyword evidence="2" id="KW-1185">Reference proteome</keyword>